<dbReference type="Proteomes" id="UP000000763">
    <property type="component" value="Chromosome 2"/>
</dbReference>
<protein>
    <submittedName>
        <fullName evidence="1">Uncharacterized protein</fullName>
    </submittedName>
</protein>
<reference evidence="2" key="2">
    <citation type="journal article" date="2008" name="Nucleic Acids Res.">
        <title>The rice annotation project database (RAP-DB): 2008 update.</title>
        <authorList>
            <consortium name="The rice annotation project (RAP)"/>
        </authorList>
    </citation>
    <scope>GENOME REANNOTATION</scope>
    <source>
        <strain evidence="2">cv. Nipponbare</strain>
    </source>
</reference>
<dbReference type="AlphaFoldDB" id="Q6K874"/>
<organism evidence="1 2">
    <name type="scientific">Oryza sativa subsp. japonica</name>
    <name type="common">Rice</name>
    <dbReference type="NCBI Taxonomy" id="39947"/>
    <lineage>
        <taxon>Eukaryota</taxon>
        <taxon>Viridiplantae</taxon>
        <taxon>Streptophyta</taxon>
        <taxon>Embryophyta</taxon>
        <taxon>Tracheophyta</taxon>
        <taxon>Spermatophyta</taxon>
        <taxon>Magnoliopsida</taxon>
        <taxon>Liliopsida</taxon>
        <taxon>Poales</taxon>
        <taxon>Poaceae</taxon>
        <taxon>BOP clade</taxon>
        <taxon>Oryzoideae</taxon>
        <taxon>Oryzeae</taxon>
        <taxon>Oryzinae</taxon>
        <taxon>Oryza</taxon>
        <taxon>Oryza sativa</taxon>
    </lineage>
</organism>
<reference evidence="2" key="1">
    <citation type="journal article" date="2005" name="Nature">
        <title>The map-based sequence of the rice genome.</title>
        <authorList>
            <consortium name="International rice genome sequencing project (IRGSP)"/>
            <person name="Matsumoto T."/>
            <person name="Wu J."/>
            <person name="Kanamori H."/>
            <person name="Katayose Y."/>
            <person name="Fujisawa M."/>
            <person name="Namiki N."/>
            <person name="Mizuno H."/>
            <person name="Yamamoto K."/>
            <person name="Antonio B.A."/>
            <person name="Baba T."/>
            <person name="Sakata K."/>
            <person name="Nagamura Y."/>
            <person name="Aoki H."/>
            <person name="Arikawa K."/>
            <person name="Arita K."/>
            <person name="Bito T."/>
            <person name="Chiden Y."/>
            <person name="Fujitsuka N."/>
            <person name="Fukunaka R."/>
            <person name="Hamada M."/>
            <person name="Harada C."/>
            <person name="Hayashi A."/>
            <person name="Hijishita S."/>
            <person name="Honda M."/>
            <person name="Hosokawa S."/>
            <person name="Ichikawa Y."/>
            <person name="Idonuma A."/>
            <person name="Iijima M."/>
            <person name="Ikeda M."/>
            <person name="Ikeno M."/>
            <person name="Ito K."/>
            <person name="Ito S."/>
            <person name="Ito T."/>
            <person name="Ito Y."/>
            <person name="Ito Y."/>
            <person name="Iwabuchi A."/>
            <person name="Kamiya K."/>
            <person name="Karasawa W."/>
            <person name="Kurita K."/>
            <person name="Katagiri S."/>
            <person name="Kikuta A."/>
            <person name="Kobayashi H."/>
            <person name="Kobayashi N."/>
            <person name="Machita K."/>
            <person name="Maehara T."/>
            <person name="Masukawa M."/>
            <person name="Mizubayashi T."/>
            <person name="Mukai Y."/>
            <person name="Nagasaki H."/>
            <person name="Nagata Y."/>
            <person name="Naito S."/>
            <person name="Nakashima M."/>
            <person name="Nakama Y."/>
            <person name="Nakamichi Y."/>
            <person name="Nakamura M."/>
            <person name="Meguro A."/>
            <person name="Negishi M."/>
            <person name="Ohta I."/>
            <person name="Ohta T."/>
            <person name="Okamoto M."/>
            <person name="Ono N."/>
            <person name="Saji S."/>
            <person name="Sakaguchi M."/>
            <person name="Sakai K."/>
            <person name="Shibata M."/>
            <person name="Shimokawa T."/>
            <person name="Song J."/>
            <person name="Takazaki Y."/>
            <person name="Terasawa K."/>
            <person name="Tsugane M."/>
            <person name="Tsuji K."/>
            <person name="Ueda S."/>
            <person name="Waki K."/>
            <person name="Yamagata H."/>
            <person name="Yamamoto M."/>
            <person name="Yamamoto S."/>
            <person name="Yamane H."/>
            <person name="Yoshiki S."/>
            <person name="Yoshihara R."/>
            <person name="Yukawa K."/>
            <person name="Zhong H."/>
            <person name="Yano M."/>
            <person name="Yuan Q."/>
            <person name="Ouyang S."/>
            <person name="Liu J."/>
            <person name="Jones K.M."/>
            <person name="Gansberger K."/>
            <person name="Moffat K."/>
            <person name="Hill J."/>
            <person name="Bera J."/>
            <person name="Fadrosh D."/>
            <person name="Jin S."/>
            <person name="Johri S."/>
            <person name="Kim M."/>
            <person name="Overton L."/>
            <person name="Reardon M."/>
            <person name="Tsitrin T."/>
            <person name="Vuong H."/>
            <person name="Weaver B."/>
            <person name="Ciecko A."/>
            <person name="Tallon L."/>
            <person name="Jackson J."/>
            <person name="Pai G."/>
            <person name="Aken S.V."/>
            <person name="Utterback T."/>
            <person name="Reidmuller S."/>
            <person name="Feldblyum T."/>
            <person name="Hsiao J."/>
            <person name="Zismann V."/>
            <person name="Iobst S."/>
            <person name="de Vazeille A.R."/>
            <person name="Buell C.R."/>
            <person name="Ying K."/>
            <person name="Li Y."/>
            <person name="Lu T."/>
            <person name="Huang Y."/>
            <person name="Zhao Q."/>
            <person name="Feng Q."/>
            <person name="Zhang L."/>
            <person name="Zhu J."/>
            <person name="Weng Q."/>
            <person name="Mu J."/>
            <person name="Lu Y."/>
            <person name="Fan D."/>
            <person name="Liu Y."/>
            <person name="Guan J."/>
            <person name="Zhang Y."/>
            <person name="Yu S."/>
            <person name="Liu X."/>
            <person name="Zhang Y."/>
            <person name="Hong G."/>
            <person name="Han B."/>
            <person name="Choisne N."/>
            <person name="Demange N."/>
            <person name="Orjeda G."/>
            <person name="Samain S."/>
            <person name="Cattolico L."/>
            <person name="Pelletier E."/>
            <person name="Couloux A."/>
            <person name="Segurens B."/>
            <person name="Wincker P."/>
            <person name="D'Hont A."/>
            <person name="Scarpelli C."/>
            <person name="Weissenbach J."/>
            <person name="Salanoubat M."/>
            <person name="Quetier F."/>
            <person name="Yu Y."/>
            <person name="Kim H.R."/>
            <person name="Rambo T."/>
            <person name="Currie J."/>
            <person name="Collura K."/>
            <person name="Luo M."/>
            <person name="Yang T."/>
            <person name="Ammiraju J.S.S."/>
            <person name="Engler F."/>
            <person name="Soderlund C."/>
            <person name="Wing R.A."/>
            <person name="Palmer L.E."/>
            <person name="de la Bastide M."/>
            <person name="Spiegel L."/>
            <person name="Nascimento L."/>
            <person name="Zutavern T."/>
            <person name="O'Shaughnessy A."/>
            <person name="Dike S."/>
            <person name="Dedhia N."/>
            <person name="Preston R."/>
            <person name="Balija V."/>
            <person name="McCombie W.R."/>
            <person name="Chow T."/>
            <person name="Chen H."/>
            <person name="Chung M."/>
            <person name="Chen C."/>
            <person name="Shaw J."/>
            <person name="Wu H."/>
            <person name="Hsiao K."/>
            <person name="Chao Y."/>
            <person name="Chu M."/>
            <person name="Cheng C."/>
            <person name="Hour A."/>
            <person name="Lee P."/>
            <person name="Lin S."/>
            <person name="Lin Y."/>
            <person name="Liou J."/>
            <person name="Liu S."/>
            <person name="Hsing Y."/>
            <person name="Raghuvanshi S."/>
            <person name="Mohanty A."/>
            <person name="Bharti A.K."/>
            <person name="Gaur A."/>
            <person name="Gupta V."/>
            <person name="Kumar D."/>
            <person name="Ravi V."/>
            <person name="Vij S."/>
            <person name="Kapur A."/>
            <person name="Khurana P."/>
            <person name="Khurana P."/>
            <person name="Khurana J.P."/>
            <person name="Tyagi A.K."/>
            <person name="Gaikwad K."/>
            <person name="Singh A."/>
            <person name="Dalal V."/>
            <person name="Srivastava S."/>
            <person name="Dixit A."/>
            <person name="Pal A.K."/>
            <person name="Ghazi I.A."/>
            <person name="Yadav M."/>
            <person name="Pandit A."/>
            <person name="Bhargava A."/>
            <person name="Sureshbabu K."/>
            <person name="Batra K."/>
            <person name="Sharma T.R."/>
            <person name="Mohapatra T."/>
            <person name="Singh N.K."/>
            <person name="Messing J."/>
            <person name="Nelson A.B."/>
            <person name="Fuks G."/>
            <person name="Kavchok S."/>
            <person name="Keizer G."/>
            <person name="Linton E."/>
            <person name="Llaca V."/>
            <person name="Song R."/>
            <person name="Tanyolac B."/>
            <person name="Young S."/>
            <person name="Ho-Il K."/>
            <person name="Hahn J.H."/>
            <person name="Sangsakoo G."/>
            <person name="Vanavichit A."/>
            <person name="de Mattos Luiz.A.T."/>
            <person name="Zimmer P.D."/>
            <person name="Malone G."/>
            <person name="Dellagostin O."/>
            <person name="de Oliveira A.C."/>
            <person name="Bevan M."/>
            <person name="Bancroft I."/>
            <person name="Minx P."/>
            <person name="Cordum H."/>
            <person name="Wilson R."/>
            <person name="Cheng Z."/>
            <person name="Jin W."/>
            <person name="Jiang J."/>
            <person name="Leong S.A."/>
            <person name="Iwama H."/>
            <person name="Gojobori T."/>
            <person name="Itoh T."/>
            <person name="Niimura Y."/>
            <person name="Fujii Y."/>
            <person name="Habara T."/>
            <person name="Sakai H."/>
            <person name="Sato Y."/>
            <person name="Wilson G."/>
            <person name="Kumar K."/>
            <person name="McCouch S."/>
            <person name="Juretic N."/>
            <person name="Hoen D."/>
            <person name="Wright S."/>
            <person name="Bruskiewich R."/>
            <person name="Bureau T."/>
            <person name="Miyao A."/>
            <person name="Hirochika H."/>
            <person name="Nishikawa T."/>
            <person name="Kadowaki K."/>
            <person name="Sugiura M."/>
            <person name="Burr B."/>
            <person name="Sasaki T."/>
        </authorList>
    </citation>
    <scope>NUCLEOTIDE SEQUENCE [LARGE SCALE GENOMIC DNA]</scope>
    <source>
        <strain evidence="2">cv. Nipponbare</strain>
    </source>
</reference>
<evidence type="ECO:0000313" key="2">
    <source>
        <dbReference type="Proteomes" id="UP000000763"/>
    </source>
</evidence>
<sequence>MNRLNMRNILNTYRGGGKTGCSVETFRRRLRRHEARERRGRRAVVDEQGAVAQSASQKPYCRFLPVQDVEGKGSGELLSRSQVHAGEQDGVIYERRRSTE</sequence>
<proteinExistence type="predicted"/>
<accession>Q6K874</accession>
<name>Q6K874_ORYSJ</name>
<dbReference type="EMBL" id="AP004229">
    <property type="protein sequence ID" value="BAD21755.1"/>
    <property type="molecule type" value="Genomic_DNA"/>
</dbReference>
<evidence type="ECO:0000313" key="1">
    <source>
        <dbReference type="EMBL" id="BAD21755.1"/>
    </source>
</evidence>
<gene>
    <name evidence="1" type="primary">OJ1124_E11.10</name>
</gene>